<dbReference type="InterPro" id="IPR000073">
    <property type="entry name" value="AB_hydrolase_1"/>
</dbReference>
<evidence type="ECO:0000259" key="2">
    <source>
        <dbReference type="Pfam" id="PF00561"/>
    </source>
</evidence>
<keyword evidence="1" id="KW-0812">Transmembrane</keyword>
<organism evidence="3 4">
    <name type="scientific">Solibacillus palustris</name>
    <dbReference type="NCBI Taxonomy" id="2908203"/>
    <lineage>
        <taxon>Bacteria</taxon>
        <taxon>Bacillati</taxon>
        <taxon>Bacillota</taxon>
        <taxon>Bacilli</taxon>
        <taxon>Bacillales</taxon>
        <taxon>Caryophanaceae</taxon>
        <taxon>Solibacillus</taxon>
    </lineage>
</organism>
<dbReference type="Gene3D" id="3.40.50.1820">
    <property type="entry name" value="alpha/beta hydrolase"/>
    <property type="match status" value="1"/>
</dbReference>
<gene>
    <name evidence="3" type="ORF">LZ480_01145</name>
</gene>
<proteinExistence type="predicted"/>
<accession>A0ABS9U810</accession>
<dbReference type="Pfam" id="PF00561">
    <property type="entry name" value="Abhydrolase_1"/>
    <property type="match status" value="1"/>
</dbReference>
<dbReference type="GO" id="GO:0016787">
    <property type="term" value="F:hydrolase activity"/>
    <property type="evidence" value="ECO:0007669"/>
    <property type="project" value="UniProtKB-KW"/>
</dbReference>
<evidence type="ECO:0000313" key="4">
    <source>
        <dbReference type="Proteomes" id="UP001316087"/>
    </source>
</evidence>
<sequence length="327" mass="37097">MKVKRKFRTWIIVRNILLTIVALFLVWIVFHHVLKVYEQTQYPPIGQIVEVDNQNMHVYTKGDGVNTIVLLSGLGTTAPVLDFEPLINEMAKTNKVVVVETFGYGWSDITTKERTVENIVEEIRMALKKANIEGPYILMPHSVSGIYSLYYANKYPAEIDAVIGIDALFPQAIDYFNEPAPTLPKFLRYVAPTGIARLALFINPEGFLPIADDGTYSEENLKMTKAISAWKGGNKNVVNEANEIKNNINKTVDMTFPSNMPVLLFATKKDKVTEDGKNNVTFYETQLSNSPSSKIETLEGHHYLHWTRYKEMSKQVNKFIDSLIITK</sequence>
<feature type="transmembrane region" description="Helical" evidence="1">
    <location>
        <begin position="12"/>
        <end position="34"/>
    </location>
</feature>
<dbReference type="SUPFAM" id="SSF53474">
    <property type="entry name" value="alpha/beta-Hydrolases"/>
    <property type="match status" value="1"/>
</dbReference>
<evidence type="ECO:0000256" key="1">
    <source>
        <dbReference type="SAM" id="Phobius"/>
    </source>
</evidence>
<reference evidence="3 4" key="1">
    <citation type="submission" date="2022-03" db="EMBL/GenBank/DDBJ databases">
        <authorList>
            <person name="Jo J.-H."/>
            <person name="Im W.-T."/>
        </authorList>
    </citation>
    <scope>NUCLEOTIDE SEQUENCE [LARGE SCALE GENOMIC DNA]</scope>
    <source>
        <strain evidence="3 4">MA9</strain>
    </source>
</reference>
<protein>
    <submittedName>
        <fullName evidence="3">Alpha/beta hydrolase</fullName>
    </submittedName>
</protein>
<keyword evidence="1" id="KW-1133">Transmembrane helix</keyword>
<keyword evidence="1" id="KW-0472">Membrane</keyword>
<evidence type="ECO:0000313" key="3">
    <source>
        <dbReference type="EMBL" id="MCH7320478.1"/>
    </source>
</evidence>
<keyword evidence="4" id="KW-1185">Reference proteome</keyword>
<dbReference type="EMBL" id="JAKZFC010000001">
    <property type="protein sequence ID" value="MCH7320478.1"/>
    <property type="molecule type" value="Genomic_DNA"/>
</dbReference>
<keyword evidence="3" id="KW-0378">Hydrolase</keyword>
<feature type="domain" description="AB hydrolase-1" evidence="2">
    <location>
        <begin position="67"/>
        <end position="280"/>
    </location>
</feature>
<name>A0ABS9U810_9BACL</name>
<dbReference type="InterPro" id="IPR029058">
    <property type="entry name" value="AB_hydrolase_fold"/>
</dbReference>
<comment type="caution">
    <text evidence="3">The sequence shown here is derived from an EMBL/GenBank/DDBJ whole genome shotgun (WGS) entry which is preliminary data.</text>
</comment>
<dbReference type="PANTHER" id="PTHR46438">
    <property type="entry name" value="ALPHA/BETA-HYDROLASES SUPERFAMILY PROTEIN"/>
    <property type="match status" value="1"/>
</dbReference>
<dbReference type="Proteomes" id="UP001316087">
    <property type="component" value="Unassembled WGS sequence"/>
</dbReference>
<dbReference type="PANTHER" id="PTHR46438:SF11">
    <property type="entry name" value="LIPASE-RELATED"/>
    <property type="match status" value="1"/>
</dbReference>
<dbReference type="RefSeq" id="WP_241367496.1">
    <property type="nucleotide sequence ID" value="NZ_JAKZFC010000001.1"/>
</dbReference>